<gene>
    <name evidence="2" type="ORF">FHS82_000308</name>
</gene>
<name>A0ABX0UX83_9HYPH</name>
<comment type="caution">
    <text evidence="2">The sequence shown here is derived from an EMBL/GenBank/DDBJ whole genome shotgun (WGS) entry which is preliminary data.</text>
</comment>
<dbReference type="EMBL" id="JAASQI010000001">
    <property type="protein sequence ID" value="NIJ56495.1"/>
    <property type="molecule type" value="Genomic_DNA"/>
</dbReference>
<dbReference type="RefSeq" id="WP_166948026.1">
    <property type="nucleotide sequence ID" value="NZ_JAASQI010000001.1"/>
</dbReference>
<dbReference type="Proteomes" id="UP001429580">
    <property type="component" value="Unassembled WGS sequence"/>
</dbReference>
<sequence>MTNTQSGAPGKAGQDDAARRKELEEQEARVDRRLDEELVETFPASDAPSVTQPGAGQETGAEVEKR</sequence>
<reference evidence="2 3" key="1">
    <citation type="submission" date="2020-03" db="EMBL/GenBank/DDBJ databases">
        <title>Genomic Encyclopedia of Type Strains, Phase IV (KMG-IV): sequencing the most valuable type-strain genomes for metagenomic binning, comparative biology and taxonomic classification.</title>
        <authorList>
            <person name="Goeker M."/>
        </authorList>
    </citation>
    <scope>NUCLEOTIDE SEQUENCE [LARGE SCALE GENOMIC DNA]</scope>
    <source>
        <strain evidence="2 3">DSM 103870</strain>
    </source>
</reference>
<proteinExistence type="predicted"/>
<evidence type="ECO:0000313" key="2">
    <source>
        <dbReference type="EMBL" id="NIJ56495.1"/>
    </source>
</evidence>
<keyword evidence="3" id="KW-1185">Reference proteome</keyword>
<feature type="region of interest" description="Disordered" evidence="1">
    <location>
        <begin position="1"/>
        <end position="66"/>
    </location>
</feature>
<protein>
    <recommendedName>
        <fullName evidence="4">Nucleotide exchange factor GrpE</fullName>
    </recommendedName>
</protein>
<evidence type="ECO:0008006" key="4">
    <source>
        <dbReference type="Google" id="ProtNLM"/>
    </source>
</evidence>
<evidence type="ECO:0000256" key="1">
    <source>
        <dbReference type="SAM" id="MobiDB-lite"/>
    </source>
</evidence>
<accession>A0ABX0UX83</accession>
<feature type="compositionally biased region" description="Basic and acidic residues" evidence="1">
    <location>
        <begin position="13"/>
        <end position="36"/>
    </location>
</feature>
<evidence type="ECO:0000313" key="3">
    <source>
        <dbReference type="Proteomes" id="UP001429580"/>
    </source>
</evidence>
<organism evidence="2 3">
    <name type="scientific">Pseudochelatococcus lubricantis</name>
    <dbReference type="NCBI Taxonomy" id="1538102"/>
    <lineage>
        <taxon>Bacteria</taxon>
        <taxon>Pseudomonadati</taxon>
        <taxon>Pseudomonadota</taxon>
        <taxon>Alphaproteobacteria</taxon>
        <taxon>Hyphomicrobiales</taxon>
        <taxon>Chelatococcaceae</taxon>
        <taxon>Pseudochelatococcus</taxon>
    </lineage>
</organism>